<accession>A0A0K1TBT7</accession>
<organism evidence="1">
    <name type="scientific">Enterococcus faecium</name>
    <name type="common">Streptococcus faecium</name>
    <dbReference type="NCBI Taxonomy" id="1352"/>
    <lineage>
        <taxon>Bacteria</taxon>
        <taxon>Bacillati</taxon>
        <taxon>Bacillota</taxon>
        <taxon>Bacilli</taxon>
        <taxon>Lactobacillales</taxon>
        <taxon>Enterococcaceae</taxon>
        <taxon>Enterococcus</taxon>
    </lineage>
</organism>
<dbReference type="AlphaFoldDB" id="A0A0K1TBT7"/>
<reference evidence="1" key="1">
    <citation type="submission" date="2015-05" db="EMBL/GenBank/DDBJ databases">
        <title>Utilizing next-generation sequencing to resolve the backbone and inform taxonomy of the Core Goodeniaceae.</title>
        <authorList>
            <person name="Michener P.S."/>
            <person name="Gardner A.G."/>
            <person name="Jabaily R.S."/>
            <person name="Sessa E."/>
        </authorList>
    </citation>
    <scope>NUCLEOTIDE SEQUENCE</scope>
    <source>
        <strain evidence="1">448-18961R</strain>
    </source>
</reference>
<proteinExistence type="predicted"/>
<dbReference type="EMBL" id="KR610408">
    <property type="protein sequence ID" value="AKV84430.1"/>
    <property type="molecule type" value="Genomic_DNA"/>
</dbReference>
<name>A0A0K1TBT7_ENTFC</name>
<evidence type="ECO:0000313" key="1">
    <source>
        <dbReference type="EMBL" id="AKV84430.1"/>
    </source>
</evidence>
<sequence length="92" mass="10835">MVMISVKQKNNFSQSISRDHVVITDFWTLTDNNEIQLPSNMEIICNNYLKSLKLMYQKITLNSSWKNLSCENCGCSELLIIRWKTVVYPMKR</sequence>
<protein>
    <submittedName>
        <fullName evidence="1">Uncharacterized protein</fullName>
    </submittedName>
</protein>